<comment type="caution">
    <text evidence="1">The sequence shown here is derived from an EMBL/GenBank/DDBJ whole genome shotgun (WGS) entry which is preliminary data.</text>
</comment>
<gene>
    <name evidence="1" type="ORF">Lnau_0790</name>
</gene>
<dbReference type="STRING" id="45070.Lnau_0790"/>
<evidence type="ECO:0000313" key="2">
    <source>
        <dbReference type="Proteomes" id="UP000054725"/>
    </source>
</evidence>
<proteinExistence type="predicted"/>
<keyword evidence="2" id="KW-1185">Reference proteome</keyword>
<protein>
    <recommendedName>
        <fullName evidence="3">Tfp pilus assembly protein PilX</fullName>
    </recommendedName>
</protein>
<evidence type="ECO:0008006" key="3">
    <source>
        <dbReference type="Google" id="ProtNLM"/>
    </source>
</evidence>
<evidence type="ECO:0000313" key="1">
    <source>
        <dbReference type="EMBL" id="KTD35806.1"/>
    </source>
</evidence>
<accession>A0A0W0WTY5</accession>
<sequence length="175" mass="20292">MRKRQDGIVLITTILFIAVLSLLVLSQMQLVFLDYKALNQLTEQHDSFLQLETVAKKLMSTDWSKSGHCGLASHDPNEVLQLLKNKRGCVLIHKKHPFYYFIENLGVFPCLQTKVNEIVYSTQHQRISILSIRDSTVLQLRIANQAKLEHCSHDQMRWSKLGLLSWRYLTLWSIA</sequence>
<reference evidence="1 2" key="1">
    <citation type="submission" date="2015-11" db="EMBL/GenBank/DDBJ databases">
        <title>Genomic analysis of 38 Legionella species identifies large and diverse effector repertoires.</title>
        <authorList>
            <person name="Burstein D."/>
            <person name="Amaro F."/>
            <person name="Zusman T."/>
            <person name="Lifshitz Z."/>
            <person name="Cohen O."/>
            <person name="Gilbert J.A."/>
            <person name="Pupko T."/>
            <person name="Shuman H.A."/>
            <person name="Segal G."/>
        </authorList>
    </citation>
    <scope>NUCLEOTIDE SEQUENCE [LARGE SCALE GENOMIC DNA]</scope>
    <source>
        <strain evidence="1 2">ATCC 49506</strain>
    </source>
</reference>
<dbReference type="RefSeq" id="WP_058503849.1">
    <property type="nucleotide sequence ID" value="NZ_CAAAIF010000001.1"/>
</dbReference>
<organism evidence="1 2">
    <name type="scientific">Legionella nautarum</name>
    <dbReference type="NCBI Taxonomy" id="45070"/>
    <lineage>
        <taxon>Bacteria</taxon>
        <taxon>Pseudomonadati</taxon>
        <taxon>Pseudomonadota</taxon>
        <taxon>Gammaproteobacteria</taxon>
        <taxon>Legionellales</taxon>
        <taxon>Legionellaceae</taxon>
        <taxon>Legionella</taxon>
    </lineage>
</organism>
<dbReference type="Proteomes" id="UP000054725">
    <property type="component" value="Unassembled WGS sequence"/>
</dbReference>
<dbReference type="OrthoDB" id="5652060at2"/>
<name>A0A0W0WTY5_9GAMM</name>
<dbReference type="EMBL" id="LNYO01000013">
    <property type="protein sequence ID" value="KTD35806.1"/>
    <property type="molecule type" value="Genomic_DNA"/>
</dbReference>
<dbReference type="AlphaFoldDB" id="A0A0W0WTY5"/>
<dbReference type="PATRIC" id="fig|45070.6.peg.839"/>